<dbReference type="EMBL" id="KZ308872">
    <property type="protein sequence ID" value="KAG8235071.1"/>
    <property type="molecule type" value="Genomic_DNA"/>
</dbReference>
<comment type="caution">
    <text evidence="2">The sequence shown here is derived from an EMBL/GenBank/DDBJ whole genome shotgun (WGS) entry which is preliminary data.</text>
</comment>
<dbReference type="OrthoDB" id="2020852at2759"/>
<evidence type="ECO:0000256" key="1">
    <source>
        <dbReference type="SAM" id="Coils"/>
    </source>
</evidence>
<feature type="non-terminal residue" evidence="2">
    <location>
        <position position="1"/>
    </location>
</feature>
<keyword evidence="3" id="KW-1185">Reference proteome</keyword>
<dbReference type="Proteomes" id="UP000792457">
    <property type="component" value="Unassembled WGS sequence"/>
</dbReference>
<reference evidence="2" key="2">
    <citation type="submission" date="2017-10" db="EMBL/GenBank/DDBJ databases">
        <title>Ladona fulva Genome sequencing and assembly.</title>
        <authorList>
            <person name="Murali S."/>
            <person name="Richards S."/>
            <person name="Bandaranaike D."/>
            <person name="Bellair M."/>
            <person name="Blankenburg K."/>
            <person name="Chao H."/>
            <person name="Dinh H."/>
            <person name="Doddapaneni H."/>
            <person name="Dugan-Rocha S."/>
            <person name="Elkadiri S."/>
            <person name="Gnanaolivu R."/>
            <person name="Hernandez B."/>
            <person name="Skinner E."/>
            <person name="Javaid M."/>
            <person name="Lee S."/>
            <person name="Li M."/>
            <person name="Ming W."/>
            <person name="Munidasa M."/>
            <person name="Muniz J."/>
            <person name="Nguyen L."/>
            <person name="Hughes D."/>
            <person name="Osuji N."/>
            <person name="Pu L.-L."/>
            <person name="Puazo M."/>
            <person name="Qu C."/>
            <person name="Quiroz J."/>
            <person name="Raj R."/>
            <person name="Weissenberger G."/>
            <person name="Xin Y."/>
            <person name="Zou X."/>
            <person name="Han Y."/>
            <person name="Worley K."/>
            <person name="Muzny D."/>
            <person name="Gibbs R."/>
        </authorList>
    </citation>
    <scope>NUCLEOTIDE SEQUENCE</scope>
    <source>
        <strain evidence="2">Sampled in the wild</strain>
    </source>
</reference>
<accession>A0A8K0P5Z4</accession>
<dbReference type="AlphaFoldDB" id="A0A8K0P5Z4"/>
<sequence>CEWSGKVIQPKSKESGIELDGVNFVTIPHVDLDRICKEGEKWKKACHSLKNVVIDLMEHINSCEEALNSTLVQSILRMSGVNEESDFVSGKSSGDNIPRKVHFAPSVLTKILPGHELQNEEDENLVAQLEESSEDIHKELQNSLERLRREANALLSLSGCLKREEDFGDQSHLELMHKVS</sequence>
<gene>
    <name evidence="2" type="ORF">J437_LFUL015314</name>
</gene>
<proteinExistence type="predicted"/>
<evidence type="ECO:0000313" key="2">
    <source>
        <dbReference type="EMBL" id="KAG8235071.1"/>
    </source>
</evidence>
<feature type="coiled-coil region" evidence="1">
    <location>
        <begin position="119"/>
        <end position="164"/>
    </location>
</feature>
<reference evidence="2" key="1">
    <citation type="submission" date="2013-04" db="EMBL/GenBank/DDBJ databases">
        <authorList>
            <person name="Qu J."/>
            <person name="Murali S.C."/>
            <person name="Bandaranaike D."/>
            <person name="Bellair M."/>
            <person name="Blankenburg K."/>
            <person name="Chao H."/>
            <person name="Dinh H."/>
            <person name="Doddapaneni H."/>
            <person name="Downs B."/>
            <person name="Dugan-Rocha S."/>
            <person name="Elkadiri S."/>
            <person name="Gnanaolivu R.D."/>
            <person name="Hernandez B."/>
            <person name="Javaid M."/>
            <person name="Jayaseelan J.C."/>
            <person name="Lee S."/>
            <person name="Li M."/>
            <person name="Ming W."/>
            <person name="Munidasa M."/>
            <person name="Muniz J."/>
            <person name="Nguyen L."/>
            <person name="Ongeri F."/>
            <person name="Osuji N."/>
            <person name="Pu L.-L."/>
            <person name="Puazo M."/>
            <person name="Qu C."/>
            <person name="Quiroz J."/>
            <person name="Raj R."/>
            <person name="Weissenberger G."/>
            <person name="Xin Y."/>
            <person name="Zou X."/>
            <person name="Han Y."/>
            <person name="Richards S."/>
            <person name="Worley K."/>
            <person name="Muzny D."/>
            <person name="Gibbs R."/>
        </authorList>
    </citation>
    <scope>NUCLEOTIDE SEQUENCE</scope>
    <source>
        <strain evidence="2">Sampled in the wild</strain>
    </source>
</reference>
<evidence type="ECO:0000313" key="3">
    <source>
        <dbReference type="Proteomes" id="UP000792457"/>
    </source>
</evidence>
<feature type="non-terminal residue" evidence="2">
    <location>
        <position position="180"/>
    </location>
</feature>
<name>A0A8K0P5Z4_LADFU</name>
<protein>
    <submittedName>
        <fullName evidence="2">Uncharacterized protein</fullName>
    </submittedName>
</protein>
<organism evidence="2 3">
    <name type="scientific">Ladona fulva</name>
    <name type="common">Scarce chaser dragonfly</name>
    <name type="synonym">Libellula fulva</name>
    <dbReference type="NCBI Taxonomy" id="123851"/>
    <lineage>
        <taxon>Eukaryota</taxon>
        <taxon>Metazoa</taxon>
        <taxon>Ecdysozoa</taxon>
        <taxon>Arthropoda</taxon>
        <taxon>Hexapoda</taxon>
        <taxon>Insecta</taxon>
        <taxon>Pterygota</taxon>
        <taxon>Palaeoptera</taxon>
        <taxon>Odonata</taxon>
        <taxon>Epiprocta</taxon>
        <taxon>Anisoptera</taxon>
        <taxon>Libelluloidea</taxon>
        <taxon>Libellulidae</taxon>
        <taxon>Ladona</taxon>
    </lineage>
</organism>
<keyword evidence="1" id="KW-0175">Coiled coil</keyword>